<evidence type="ECO:0000256" key="7">
    <source>
        <dbReference type="SAM" id="Phobius"/>
    </source>
</evidence>
<gene>
    <name evidence="8" type="ORF">NDI79_11605</name>
</gene>
<dbReference type="RefSeq" id="WP_310928621.1">
    <property type="nucleotide sequence ID" value="NZ_JAMQOQ010000002.1"/>
</dbReference>
<proteinExistence type="inferred from homology"/>
<feature type="transmembrane region" description="Helical" evidence="7">
    <location>
        <begin position="64"/>
        <end position="86"/>
    </location>
</feature>
<name>A0ABU2G202_9EURY</name>
<organism evidence="8 9">
    <name type="scientific">Halogeometricum luteum</name>
    <dbReference type="NCBI Taxonomy" id="2950537"/>
    <lineage>
        <taxon>Archaea</taxon>
        <taxon>Methanobacteriati</taxon>
        <taxon>Methanobacteriota</taxon>
        <taxon>Stenosarchaea group</taxon>
        <taxon>Halobacteria</taxon>
        <taxon>Halobacteriales</taxon>
        <taxon>Haloferacaceae</taxon>
        <taxon>Halogeometricum</taxon>
    </lineage>
</organism>
<evidence type="ECO:0000256" key="2">
    <source>
        <dbReference type="ARBA" id="ARBA00009773"/>
    </source>
</evidence>
<evidence type="ECO:0000256" key="5">
    <source>
        <dbReference type="ARBA" id="ARBA00023136"/>
    </source>
</evidence>
<accession>A0ABU2G202</accession>
<feature type="transmembrane region" description="Helical" evidence="7">
    <location>
        <begin position="265"/>
        <end position="292"/>
    </location>
</feature>
<evidence type="ECO:0000256" key="1">
    <source>
        <dbReference type="ARBA" id="ARBA00004141"/>
    </source>
</evidence>
<evidence type="ECO:0000256" key="6">
    <source>
        <dbReference type="SAM" id="MobiDB-lite"/>
    </source>
</evidence>
<dbReference type="InterPro" id="IPR002549">
    <property type="entry name" value="AI-2E-like"/>
</dbReference>
<feature type="transmembrane region" description="Helical" evidence="7">
    <location>
        <begin position="12"/>
        <end position="43"/>
    </location>
</feature>
<dbReference type="PANTHER" id="PTHR21716:SF4">
    <property type="entry name" value="TRANSMEMBRANE PROTEIN 245"/>
    <property type="match status" value="1"/>
</dbReference>
<keyword evidence="9" id="KW-1185">Reference proteome</keyword>
<comment type="subcellular location">
    <subcellularLocation>
        <location evidence="1">Membrane</location>
        <topology evidence="1">Multi-pass membrane protein</topology>
    </subcellularLocation>
</comment>
<feature type="transmembrane region" description="Helical" evidence="7">
    <location>
        <begin position="233"/>
        <end position="253"/>
    </location>
</feature>
<dbReference type="Proteomes" id="UP001254813">
    <property type="component" value="Unassembled WGS sequence"/>
</dbReference>
<dbReference type="PANTHER" id="PTHR21716">
    <property type="entry name" value="TRANSMEMBRANE PROTEIN"/>
    <property type="match status" value="1"/>
</dbReference>
<keyword evidence="5 7" id="KW-0472">Membrane</keyword>
<sequence length="424" mass="45201">MSLLDMNRARLAWWAVGAVLAAALAFVFYSFVGTFVFGIFIYYSTRPIYRRLNRRIRPPSLAAAIALFALALPALALVAYAFAIVASEVAKLTSDGFFDLSRYPITTEQLARFTDLSALLAFDLSDITEAQVSQILRSLGSAADTLAFFGIGAIHLFVMIALAFYLLRDDHRFARWFRTQFADDRGVMEAYFTAVDRDFQNIFFGNILNAVLTGTIGVIAYSALNAVAPPEMAIPAAALVGLLAGVASLIPVVGMKLVYVPVASYLLAVAYFTNPAAIWFVFAFAAISFVVVDTIPDLVLRPYVSGRSLHVGAVMIAYTFGPLLFGWYGIFFAPMILVLVANFARYVLPELVVGSPIRPYAVDPAAETETEAGDAGPPVPTDASSGGESEGTGDPAAERETGASADAGPGSGAGTVNEDGSTPS</sequence>
<dbReference type="EMBL" id="JAMQOQ010000002">
    <property type="protein sequence ID" value="MDS0294815.1"/>
    <property type="molecule type" value="Genomic_DNA"/>
</dbReference>
<comment type="caution">
    <text evidence="8">The sequence shown here is derived from an EMBL/GenBank/DDBJ whole genome shotgun (WGS) entry which is preliminary data.</text>
</comment>
<feature type="transmembrane region" description="Helical" evidence="7">
    <location>
        <begin position="207"/>
        <end position="227"/>
    </location>
</feature>
<evidence type="ECO:0000313" key="9">
    <source>
        <dbReference type="Proteomes" id="UP001254813"/>
    </source>
</evidence>
<comment type="similarity">
    <text evidence="2">Belongs to the autoinducer-2 exporter (AI-2E) (TC 2.A.86) family.</text>
</comment>
<evidence type="ECO:0000256" key="4">
    <source>
        <dbReference type="ARBA" id="ARBA00022989"/>
    </source>
</evidence>
<dbReference type="Pfam" id="PF01594">
    <property type="entry name" value="AI-2E_transport"/>
    <property type="match status" value="1"/>
</dbReference>
<feature type="transmembrane region" description="Helical" evidence="7">
    <location>
        <begin position="146"/>
        <end position="167"/>
    </location>
</feature>
<keyword evidence="3 7" id="KW-0812">Transmembrane</keyword>
<evidence type="ECO:0000256" key="3">
    <source>
        <dbReference type="ARBA" id="ARBA00022692"/>
    </source>
</evidence>
<feature type="transmembrane region" description="Helical" evidence="7">
    <location>
        <begin position="325"/>
        <end position="348"/>
    </location>
</feature>
<keyword evidence="4 7" id="KW-1133">Transmembrane helix</keyword>
<feature type="region of interest" description="Disordered" evidence="6">
    <location>
        <begin position="365"/>
        <end position="424"/>
    </location>
</feature>
<reference evidence="8 9" key="1">
    <citation type="submission" date="2022-06" db="EMBL/GenBank/DDBJ databases">
        <title>Halogeometricum sp. a new haloarchaeum isolate from saline soil.</title>
        <authorList>
            <person name="Strakova D."/>
            <person name="Galisteo C."/>
            <person name="Sanchez-Porro C."/>
            <person name="Ventosa A."/>
        </authorList>
    </citation>
    <scope>NUCLEOTIDE SEQUENCE [LARGE SCALE GENOMIC DNA]</scope>
    <source>
        <strain evidence="9">S3BR25-2</strain>
    </source>
</reference>
<protein>
    <submittedName>
        <fullName evidence="8">AI-2E family transporter</fullName>
    </submittedName>
</protein>
<evidence type="ECO:0000313" key="8">
    <source>
        <dbReference type="EMBL" id="MDS0294815.1"/>
    </source>
</evidence>